<accession>A0AAV8YL17</accession>
<feature type="compositionally biased region" description="Acidic residues" evidence="1">
    <location>
        <begin position="18"/>
        <end position="37"/>
    </location>
</feature>
<evidence type="ECO:0000256" key="1">
    <source>
        <dbReference type="SAM" id="MobiDB-lite"/>
    </source>
</evidence>
<feature type="region of interest" description="Disordered" evidence="1">
    <location>
        <begin position="14"/>
        <end position="37"/>
    </location>
</feature>
<sequence>MASYEEQQELLQRLMEEVPTDEEVQTEYDDQSDAGEVDFVEVREDDSDTEQDISNGEAEDRSLNELCFIGKDKATKWMKQVPTKTIRTQKGEQKGDARSTNITEIHALWGFLFYAGVLKANRLNLEELWNSDGSGVEMFRLTMAI</sequence>
<keyword evidence="3" id="KW-1185">Reference proteome</keyword>
<evidence type="ECO:0008006" key="4">
    <source>
        <dbReference type="Google" id="ProtNLM"/>
    </source>
</evidence>
<dbReference type="AlphaFoldDB" id="A0AAV8YL17"/>
<dbReference type="Proteomes" id="UP001162156">
    <property type="component" value="Unassembled WGS sequence"/>
</dbReference>
<evidence type="ECO:0000313" key="2">
    <source>
        <dbReference type="EMBL" id="KAJ8952231.1"/>
    </source>
</evidence>
<protein>
    <recommendedName>
        <fullName evidence="4">PiggyBac transposable element-derived protein domain-containing protein</fullName>
    </recommendedName>
</protein>
<proteinExistence type="predicted"/>
<gene>
    <name evidence="2" type="ORF">NQ314_007579</name>
</gene>
<reference evidence="2" key="1">
    <citation type="journal article" date="2023" name="Insect Mol. Biol.">
        <title>Genome sequencing provides insights into the evolution of gene families encoding plant cell wall-degrading enzymes in longhorned beetles.</title>
        <authorList>
            <person name="Shin N.R."/>
            <person name="Okamura Y."/>
            <person name="Kirsch R."/>
            <person name="Pauchet Y."/>
        </authorList>
    </citation>
    <scope>NUCLEOTIDE SEQUENCE</scope>
    <source>
        <strain evidence="2">RBIC_L_NR</strain>
    </source>
</reference>
<organism evidence="2 3">
    <name type="scientific">Rhamnusium bicolor</name>
    <dbReference type="NCBI Taxonomy" id="1586634"/>
    <lineage>
        <taxon>Eukaryota</taxon>
        <taxon>Metazoa</taxon>
        <taxon>Ecdysozoa</taxon>
        <taxon>Arthropoda</taxon>
        <taxon>Hexapoda</taxon>
        <taxon>Insecta</taxon>
        <taxon>Pterygota</taxon>
        <taxon>Neoptera</taxon>
        <taxon>Endopterygota</taxon>
        <taxon>Coleoptera</taxon>
        <taxon>Polyphaga</taxon>
        <taxon>Cucujiformia</taxon>
        <taxon>Chrysomeloidea</taxon>
        <taxon>Cerambycidae</taxon>
        <taxon>Lepturinae</taxon>
        <taxon>Rhagiini</taxon>
        <taxon>Rhamnusium</taxon>
    </lineage>
</organism>
<evidence type="ECO:0000313" key="3">
    <source>
        <dbReference type="Proteomes" id="UP001162156"/>
    </source>
</evidence>
<dbReference type="EMBL" id="JANEYF010002041">
    <property type="protein sequence ID" value="KAJ8952231.1"/>
    <property type="molecule type" value="Genomic_DNA"/>
</dbReference>
<name>A0AAV8YL17_9CUCU</name>
<comment type="caution">
    <text evidence="2">The sequence shown here is derived from an EMBL/GenBank/DDBJ whole genome shotgun (WGS) entry which is preliminary data.</text>
</comment>